<proteinExistence type="predicted"/>
<sequence>MKDEMSNQLLISGHPDLSRSVANSQILKQLQNCSQIKIHRLDEIYPNYRIDVQAEQALLTQADIIVLQFPLYWSTYPALMKLWFDEVFTYNFAFGPEGDKLKNKKVILSITCGATENSYQLGEFNFLPLEQYLQAAVHPIKAAQMEIVDTVITFEMNSTPCEGGDQSTVMQLAQQHVERLIHLINQLNESA</sequence>
<dbReference type="STRING" id="398579.Spea_3404"/>
<dbReference type="InterPro" id="IPR046980">
    <property type="entry name" value="KefG/KefF"/>
</dbReference>
<dbReference type="PANTHER" id="PTHR47307">
    <property type="entry name" value="GLUTATHIONE-REGULATED POTASSIUM-EFFLUX SYSTEM ANCILLARY PROTEIN KEFG"/>
    <property type="match status" value="1"/>
</dbReference>
<dbReference type="GO" id="GO:0009055">
    <property type="term" value="F:electron transfer activity"/>
    <property type="evidence" value="ECO:0007669"/>
    <property type="project" value="TreeGrafter"/>
</dbReference>
<dbReference type="KEGG" id="spl:Spea_3404"/>
<evidence type="ECO:0000313" key="3">
    <source>
        <dbReference type="EMBL" id="ABV88717.1"/>
    </source>
</evidence>
<dbReference type="PANTHER" id="PTHR47307:SF1">
    <property type="entry name" value="GLUTATHIONE-REGULATED POTASSIUM-EFFLUX SYSTEM ANCILLARY PROTEIN KEFG"/>
    <property type="match status" value="1"/>
</dbReference>
<feature type="domain" description="Flavodoxin-like fold" evidence="2">
    <location>
        <begin position="7"/>
        <end position="159"/>
    </location>
</feature>
<dbReference type="eggNOG" id="COG2249">
    <property type="taxonomic scope" value="Bacteria"/>
</dbReference>
<dbReference type="Proteomes" id="UP000002608">
    <property type="component" value="Chromosome"/>
</dbReference>
<evidence type="ECO:0000259" key="2">
    <source>
        <dbReference type="Pfam" id="PF02525"/>
    </source>
</evidence>
<dbReference type="GO" id="GO:0003955">
    <property type="term" value="F:NAD(P)H dehydrogenase (quinone) activity"/>
    <property type="evidence" value="ECO:0007669"/>
    <property type="project" value="TreeGrafter"/>
</dbReference>
<keyword evidence="4" id="KW-1185">Reference proteome</keyword>
<accession>A8H830</accession>
<evidence type="ECO:0000313" key="4">
    <source>
        <dbReference type="Proteomes" id="UP000002608"/>
    </source>
</evidence>
<dbReference type="Gene3D" id="3.40.50.360">
    <property type="match status" value="1"/>
</dbReference>
<dbReference type="InterPro" id="IPR003680">
    <property type="entry name" value="Flavodoxin_fold"/>
</dbReference>
<dbReference type="Pfam" id="PF02525">
    <property type="entry name" value="Flavodoxin_2"/>
    <property type="match status" value="1"/>
</dbReference>
<protein>
    <submittedName>
        <fullName evidence="3">NAD(P)H dehydrogenase (Quinone)</fullName>
    </submittedName>
</protein>
<dbReference type="EMBL" id="CP000851">
    <property type="protein sequence ID" value="ABV88717.1"/>
    <property type="molecule type" value="Genomic_DNA"/>
</dbReference>
<reference evidence="3 4" key="1">
    <citation type="submission" date="2007-10" db="EMBL/GenBank/DDBJ databases">
        <title>Complete sequence of Shewanella pealeana ATCC 700345.</title>
        <authorList>
            <consortium name="US DOE Joint Genome Institute"/>
            <person name="Copeland A."/>
            <person name="Lucas S."/>
            <person name="Lapidus A."/>
            <person name="Barry K."/>
            <person name="Glavina del Rio T."/>
            <person name="Dalin E."/>
            <person name="Tice H."/>
            <person name="Pitluck S."/>
            <person name="Chertkov O."/>
            <person name="Brettin T."/>
            <person name="Bruce D."/>
            <person name="Detter J.C."/>
            <person name="Han C."/>
            <person name="Schmutz J."/>
            <person name="Larimer F."/>
            <person name="Land M."/>
            <person name="Hauser L."/>
            <person name="Kyrpides N."/>
            <person name="Kim E."/>
            <person name="Zhao J.-S.Z."/>
            <person name="Manno D."/>
            <person name="Hawari J."/>
            <person name="Richardson P."/>
        </authorList>
    </citation>
    <scope>NUCLEOTIDE SEQUENCE [LARGE SCALE GENOMIC DNA]</scope>
    <source>
        <strain evidence="4">ATCC 700345 / ANG-SQ1</strain>
    </source>
</reference>
<keyword evidence="1" id="KW-0560">Oxidoreductase</keyword>
<dbReference type="AlphaFoldDB" id="A8H830"/>
<dbReference type="InterPro" id="IPR029039">
    <property type="entry name" value="Flavoprotein-like_sf"/>
</dbReference>
<organism evidence="3 4">
    <name type="scientific">Shewanella pealeana (strain ATCC 700345 / ANG-SQ1)</name>
    <dbReference type="NCBI Taxonomy" id="398579"/>
    <lineage>
        <taxon>Bacteria</taxon>
        <taxon>Pseudomonadati</taxon>
        <taxon>Pseudomonadota</taxon>
        <taxon>Gammaproteobacteria</taxon>
        <taxon>Alteromonadales</taxon>
        <taxon>Shewanellaceae</taxon>
        <taxon>Shewanella</taxon>
    </lineage>
</organism>
<name>A8H830_SHEPA</name>
<gene>
    <name evidence="3" type="ordered locus">Spea_3404</name>
</gene>
<dbReference type="HOGENOM" id="CLU_058643_0_2_6"/>
<dbReference type="SUPFAM" id="SSF52218">
    <property type="entry name" value="Flavoproteins"/>
    <property type="match status" value="1"/>
</dbReference>
<dbReference type="GO" id="GO:0010181">
    <property type="term" value="F:FMN binding"/>
    <property type="evidence" value="ECO:0007669"/>
    <property type="project" value="TreeGrafter"/>
</dbReference>
<evidence type="ECO:0000256" key="1">
    <source>
        <dbReference type="ARBA" id="ARBA00023002"/>
    </source>
</evidence>
<dbReference type="OrthoDB" id="9798454at2"/>